<name>A0A427AEN4_ENSVE</name>
<protein>
    <submittedName>
        <fullName evidence="1">Uncharacterized protein</fullName>
    </submittedName>
</protein>
<dbReference type="AlphaFoldDB" id="A0A427AEN4"/>
<comment type="caution">
    <text evidence="1">The sequence shown here is derived from an EMBL/GenBank/DDBJ whole genome shotgun (WGS) entry which is preliminary data.</text>
</comment>
<evidence type="ECO:0000313" key="2">
    <source>
        <dbReference type="Proteomes" id="UP000287651"/>
    </source>
</evidence>
<reference evidence="1 2" key="1">
    <citation type="journal article" date="2014" name="Agronomy (Basel)">
        <title>A Draft Genome Sequence for Ensete ventricosum, the Drought-Tolerant Tree Against Hunger.</title>
        <authorList>
            <person name="Harrison J."/>
            <person name="Moore K.A."/>
            <person name="Paszkiewicz K."/>
            <person name="Jones T."/>
            <person name="Grant M."/>
            <person name="Ambacheew D."/>
            <person name="Muzemil S."/>
            <person name="Studholme D.J."/>
        </authorList>
    </citation>
    <scope>NUCLEOTIDE SEQUENCE [LARGE SCALE GENOMIC DNA]</scope>
</reference>
<gene>
    <name evidence="1" type="ORF">B296_00002166</name>
</gene>
<evidence type="ECO:0000313" key="1">
    <source>
        <dbReference type="EMBL" id="RRT74674.1"/>
    </source>
</evidence>
<organism evidence="1 2">
    <name type="scientific">Ensete ventricosum</name>
    <name type="common">Abyssinian banana</name>
    <name type="synonym">Musa ensete</name>
    <dbReference type="NCBI Taxonomy" id="4639"/>
    <lineage>
        <taxon>Eukaryota</taxon>
        <taxon>Viridiplantae</taxon>
        <taxon>Streptophyta</taxon>
        <taxon>Embryophyta</taxon>
        <taxon>Tracheophyta</taxon>
        <taxon>Spermatophyta</taxon>
        <taxon>Magnoliopsida</taxon>
        <taxon>Liliopsida</taxon>
        <taxon>Zingiberales</taxon>
        <taxon>Musaceae</taxon>
        <taxon>Ensete</taxon>
    </lineage>
</organism>
<sequence>MVGKCVVHRKRVWISDLIPTDLMRNIHLPTRTLTSRQLDTGPTVICSTLAITLLDWIIDPSRTRSTPRHGRFNSTLFHHLSHVAGPGFPGPIVLSYLDRKSGGP</sequence>
<dbReference type="Proteomes" id="UP000287651">
    <property type="component" value="Unassembled WGS sequence"/>
</dbReference>
<accession>A0A427AEN4</accession>
<dbReference type="EMBL" id="AMZH03002708">
    <property type="protein sequence ID" value="RRT74674.1"/>
    <property type="molecule type" value="Genomic_DNA"/>
</dbReference>
<proteinExistence type="predicted"/>